<sequence length="451" mass="46530">MKRWAAIFAAEAACALAISCASSDQDGTHVENDAGADSSIDGSAPSQGDATADVDTPQVDAGSPKPREVTCEGEPCYLAVSGNGGHHMCGLLSDGTVRCWGRDSLDPPATPGERGDGALGRNAAVSALDGATPAPVVGLSSVVQISVGPNLGTCARTSDGAVYCWGRNDAGQLGRPLSEQTLAVPTRVEGIPPVKDVQLGHRLACAIAAEGGGLYCWGVFSPDFMFAWDAYGIDAAPLTPFPPQAVTTMPGPLTSLAIATAGFPAMDTVIAMRADQVLVNIGAQVTGQTSVNPPWSGPLERSSVLRAWPFAWLAADNQLWQWLPHGGEKSANKVFLPKTELAVDVKLSAYSMSSSQQVEQGGALLSTGKLYRWGANGAGALGVDPNDKPSAEYPMEVTQLGDRVVSFATTRGAACASLVDGTVECWGANAYGELGRGAVDLAAHPDPEVIR</sequence>
<accession>A0A0K1PZ09</accession>
<feature type="region of interest" description="Disordered" evidence="1">
    <location>
        <begin position="25"/>
        <end position="68"/>
    </location>
</feature>
<name>A0A0K1PZ09_9BACT</name>
<evidence type="ECO:0008006" key="4">
    <source>
        <dbReference type="Google" id="ProtNLM"/>
    </source>
</evidence>
<protein>
    <recommendedName>
        <fullName evidence="4">BNR repeat domain protein</fullName>
    </recommendedName>
</protein>
<dbReference type="KEGG" id="llu:AKJ09_05417"/>
<organism evidence="2 3">
    <name type="scientific">Labilithrix luteola</name>
    <dbReference type="NCBI Taxonomy" id="1391654"/>
    <lineage>
        <taxon>Bacteria</taxon>
        <taxon>Pseudomonadati</taxon>
        <taxon>Myxococcota</taxon>
        <taxon>Polyangia</taxon>
        <taxon>Polyangiales</taxon>
        <taxon>Labilitrichaceae</taxon>
        <taxon>Labilithrix</taxon>
    </lineage>
</organism>
<dbReference type="AlphaFoldDB" id="A0A0K1PZ09"/>
<feature type="compositionally biased region" description="Polar residues" evidence="1">
    <location>
        <begin position="40"/>
        <end position="49"/>
    </location>
</feature>
<keyword evidence="3" id="KW-1185">Reference proteome</keyword>
<dbReference type="STRING" id="1391654.AKJ09_05417"/>
<dbReference type="OrthoDB" id="9758365at2"/>
<dbReference type="PANTHER" id="PTHR45982:SF1">
    <property type="entry name" value="REGULATOR OF CHROMOSOME CONDENSATION"/>
    <property type="match status" value="1"/>
</dbReference>
<dbReference type="GO" id="GO:0005737">
    <property type="term" value="C:cytoplasm"/>
    <property type="evidence" value="ECO:0007669"/>
    <property type="project" value="TreeGrafter"/>
</dbReference>
<dbReference type="PROSITE" id="PS50012">
    <property type="entry name" value="RCC1_3"/>
    <property type="match status" value="2"/>
</dbReference>
<dbReference type="SUPFAM" id="SSF50985">
    <property type="entry name" value="RCC1/BLIP-II"/>
    <property type="match status" value="1"/>
</dbReference>
<dbReference type="GO" id="GO:0005085">
    <property type="term" value="F:guanyl-nucleotide exchange factor activity"/>
    <property type="evidence" value="ECO:0007669"/>
    <property type="project" value="TreeGrafter"/>
</dbReference>
<dbReference type="PANTHER" id="PTHR45982">
    <property type="entry name" value="REGULATOR OF CHROMOSOME CONDENSATION"/>
    <property type="match status" value="1"/>
</dbReference>
<dbReference type="RefSeq" id="WP_146649772.1">
    <property type="nucleotide sequence ID" value="NZ_CP012333.1"/>
</dbReference>
<evidence type="ECO:0000313" key="3">
    <source>
        <dbReference type="Proteomes" id="UP000064967"/>
    </source>
</evidence>
<dbReference type="Pfam" id="PF13540">
    <property type="entry name" value="RCC1_2"/>
    <property type="match status" value="1"/>
</dbReference>
<dbReference type="Gene3D" id="2.130.10.30">
    <property type="entry name" value="Regulator of chromosome condensation 1/beta-lactamase-inhibitor protein II"/>
    <property type="match status" value="2"/>
</dbReference>
<dbReference type="InterPro" id="IPR009091">
    <property type="entry name" value="RCC1/BLIP-II"/>
</dbReference>
<evidence type="ECO:0000256" key="1">
    <source>
        <dbReference type="SAM" id="MobiDB-lite"/>
    </source>
</evidence>
<proteinExistence type="predicted"/>
<dbReference type="InterPro" id="IPR051553">
    <property type="entry name" value="Ran_GTPase-activating"/>
</dbReference>
<dbReference type="Pfam" id="PF00415">
    <property type="entry name" value="RCC1"/>
    <property type="match status" value="1"/>
</dbReference>
<dbReference type="Proteomes" id="UP000064967">
    <property type="component" value="Chromosome"/>
</dbReference>
<evidence type="ECO:0000313" key="2">
    <source>
        <dbReference type="EMBL" id="AKU98753.1"/>
    </source>
</evidence>
<dbReference type="EMBL" id="CP012333">
    <property type="protein sequence ID" value="AKU98753.1"/>
    <property type="molecule type" value="Genomic_DNA"/>
</dbReference>
<dbReference type="InterPro" id="IPR000408">
    <property type="entry name" value="Reg_chr_condens"/>
</dbReference>
<reference evidence="2 3" key="1">
    <citation type="submission" date="2015-08" db="EMBL/GenBank/DDBJ databases">
        <authorList>
            <person name="Babu N.S."/>
            <person name="Beckwith C.J."/>
            <person name="Beseler K.G."/>
            <person name="Brison A."/>
            <person name="Carone J.V."/>
            <person name="Caskin T.P."/>
            <person name="Diamond M."/>
            <person name="Durham M.E."/>
            <person name="Foxe J.M."/>
            <person name="Go M."/>
            <person name="Henderson B.A."/>
            <person name="Jones I.B."/>
            <person name="McGettigan J.A."/>
            <person name="Micheletti S.J."/>
            <person name="Nasrallah M.E."/>
            <person name="Ortiz D."/>
            <person name="Piller C.R."/>
            <person name="Privatt S.R."/>
            <person name="Schneider S.L."/>
            <person name="Sharp S."/>
            <person name="Smith T.C."/>
            <person name="Stanton J.D."/>
            <person name="Ullery H.E."/>
            <person name="Wilson R.J."/>
            <person name="Serrano M.G."/>
            <person name="Buck G."/>
            <person name="Lee V."/>
            <person name="Wang Y."/>
            <person name="Carvalho R."/>
            <person name="Voegtly L."/>
            <person name="Shi R."/>
            <person name="Duckworth R."/>
            <person name="Johnson A."/>
            <person name="Loviza R."/>
            <person name="Walstead R."/>
            <person name="Shah Z."/>
            <person name="Kiflezghi M."/>
            <person name="Wade K."/>
            <person name="Ball S.L."/>
            <person name="Bradley K.W."/>
            <person name="Asai D.J."/>
            <person name="Bowman C.A."/>
            <person name="Russell D.A."/>
            <person name="Pope W.H."/>
            <person name="Jacobs-Sera D."/>
            <person name="Hendrix R.W."/>
            <person name="Hatfull G.F."/>
        </authorList>
    </citation>
    <scope>NUCLEOTIDE SEQUENCE [LARGE SCALE GENOMIC DNA]</scope>
    <source>
        <strain evidence="2 3">DSM 27648</strain>
    </source>
</reference>
<gene>
    <name evidence="2" type="ORF">AKJ09_05417</name>
</gene>